<dbReference type="Proteomes" id="UP000515163">
    <property type="component" value="Unplaced"/>
</dbReference>
<dbReference type="GeneID" id="116302401"/>
<keyword evidence="3" id="KW-0862">Zinc</keyword>
<dbReference type="InterPro" id="IPR051834">
    <property type="entry name" value="RING_finger_E3_ligase"/>
</dbReference>
<dbReference type="Pfam" id="PF13639">
    <property type="entry name" value="zf-RING_2"/>
    <property type="match status" value="1"/>
</dbReference>
<evidence type="ECO:0000256" key="1">
    <source>
        <dbReference type="ARBA" id="ARBA00022723"/>
    </source>
</evidence>
<sequence>MFESMMPSAPLPPQLVFGSEILLLALIRQFIESHSEFQSEDTPPGALPEVIESLIKKKVTKDILDSSSSCCICQNDYALDEMITCLPCNHVYHGPCITTWLKMHATCPTCRDVLPH</sequence>
<evidence type="ECO:0000256" key="4">
    <source>
        <dbReference type="PROSITE-ProRule" id="PRU00175"/>
    </source>
</evidence>
<dbReference type="Gene3D" id="3.30.40.10">
    <property type="entry name" value="Zinc/RING finger domain, C3HC4 (zinc finger)"/>
    <property type="match status" value="1"/>
</dbReference>
<dbReference type="AlphaFoldDB" id="A0A6P8IMD8"/>
<dbReference type="GO" id="GO:0061630">
    <property type="term" value="F:ubiquitin protein ligase activity"/>
    <property type="evidence" value="ECO:0007669"/>
    <property type="project" value="TreeGrafter"/>
</dbReference>
<dbReference type="GO" id="GO:0008270">
    <property type="term" value="F:zinc ion binding"/>
    <property type="evidence" value="ECO:0007669"/>
    <property type="project" value="UniProtKB-KW"/>
</dbReference>
<evidence type="ECO:0000256" key="3">
    <source>
        <dbReference type="ARBA" id="ARBA00022833"/>
    </source>
</evidence>
<dbReference type="PROSITE" id="PS50089">
    <property type="entry name" value="ZF_RING_2"/>
    <property type="match status" value="1"/>
</dbReference>
<evidence type="ECO:0000313" key="6">
    <source>
        <dbReference type="Proteomes" id="UP000515163"/>
    </source>
</evidence>
<dbReference type="InParanoid" id="A0A6P8IMD8"/>
<name>A0A6P8IMD8_ACTTE</name>
<proteinExistence type="predicted"/>
<evidence type="ECO:0000313" key="7">
    <source>
        <dbReference type="RefSeq" id="XP_031567548.1"/>
    </source>
</evidence>
<protein>
    <submittedName>
        <fullName evidence="7">E3 ubiquitin-protein ligase RNF115-like</fullName>
    </submittedName>
</protein>
<dbReference type="PANTHER" id="PTHR45931:SF3">
    <property type="entry name" value="RING ZINC FINGER-CONTAINING PROTEIN"/>
    <property type="match status" value="1"/>
</dbReference>
<dbReference type="InterPro" id="IPR013083">
    <property type="entry name" value="Znf_RING/FYVE/PHD"/>
</dbReference>
<organism evidence="6 7">
    <name type="scientific">Actinia tenebrosa</name>
    <name type="common">Australian red waratah sea anemone</name>
    <dbReference type="NCBI Taxonomy" id="6105"/>
    <lineage>
        <taxon>Eukaryota</taxon>
        <taxon>Metazoa</taxon>
        <taxon>Cnidaria</taxon>
        <taxon>Anthozoa</taxon>
        <taxon>Hexacorallia</taxon>
        <taxon>Actiniaria</taxon>
        <taxon>Actiniidae</taxon>
        <taxon>Actinia</taxon>
    </lineage>
</organism>
<gene>
    <name evidence="7" type="primary">LOC116302401</name>
</gene>
<dbReference type="InterPro" id="IPR001841">
    <property type="entry name" value="Znf_RING"/>
</dbReference>
<keyword evidence="2 4" id="KW-0863">Zinc-finger</keyword>
<reference evidence="7" key="1">
    <citation type="submission" date="2025-08" db="UniProtKB">
        <authorList>
            <consortium name="RefSeq"/>
        </authorList>
    </citation>
    <scope>IDENTIFICATION</scope>
</reference>
<feature type="domain" description="RING-type" evidence="5">
    <location>
        <begin position="70"/>
        <end position="111"/>
    </location>
</feature>
<dbReference type="KEGG" id="aten:116302401"/>
<keyword evidence="1" id="KW-0479">Metal-binding</keyword>
<evidence type="ECO:0000256" key="2">
    <source>
        <dbReference type="ARBA" id="ARBA00022771"/>
    </source>
</evidence>
<keyword evidence="6" id="KW-1185">Reference proteome</keyword>
<dbReference type="PANTHER" id="PTHR45931">
    <property type="entry name" value="SI:CH211-59O9.10"/>
    <property type="match status" value="1"/>
</dbReference>
<dbReference type="OrthoDB" id="2423701at2759"/>
<dbReference type="SMART" id="SM00184">
    <property type="entry name" value="RING"/>
    <property type="match status" value="1"/>
</dbReference>
<dbReference type="SUPFAM" id="SSF57850">
    <property type="entry name" value="RING/U-box"/>
    <property type="match status" value="1"/>
</dbReference>
<dbReference type="GO" id="GO:0005634">
    <property type="term" value="C:nucleus"/>
    <property type="evidence" value="ECO:0007669"/>
    <property type="project" value="TreeGrafter"/>
</dbReference>
<dbReference type="GO" id="GO:0006511">
    <property type="term" value="P:ubiquitin-dependent protein catabolic process"/>
    <property type="evidence" value="ECO:0007669"/>
    <property type="project" value="TreeGrafter"/>
</dbReference>
<dbReference type="RefSeq" id="XP_031567548.1">
    <property type="nucleotide sequence ID" value="XM_031711688.1"/>
</dbReference>
<accession>A0A6P8IMD8</accession>
<dbReference type="CDD" id="cd16454">
    <property type="entry name" value="RING-H2_PA-TM-RING"/>
    <property type="match status" value="1"/>
</dbReference>
<evidence type="ECO:0000259" key="5">
    <source>
        <dbReference type="PROSITE" id="PS50089"/>
    </source>
</evidence>